<dbReference type="Proteomes" id="UP000694864">
    <property type="component" value="Unplaced"/>
</dbReference>
<evidence type="ECO:0000313" key="2">
    <source>
        <dbReference type="Proteomes" id="UP000694864"/>
    </source>
</evidence>
<evidence type="ECO:0000256" key="1">
    <source>
        <dbReference type="SAM" id="MobiDB-lite"/>
    </source>
</evidence>
<proteinExistence type="predicted"/>
<reference evidence="3" key="2">
    <citation type="submission" date="2025-08" db="UniProtKB">
        <authorList>
            <consortium name="RefSeq"/>
        </authorList>
    </citation>
    <scope>IDENTIFICATION</scope>
</reference>
<organism evidence="2 3">
    <name type="scientific">Camelina sativa</name>
    <name type="common">False flax</name>
    <name type="synonym">Myagrum sativum</name>
    <dbReference type="NCBI Taxonomy" id="90675"/>
    <lineage>
        <taxon>Eukaryota</taxon>
        <taxon>Viridiplantae</taxon>
        <taxon>Streptophyta</taxon>
        <taxon>Embryophyta</taxon>
        <taxon>Tracheophyta</taxon>
        <taxon>Spermatophyta</taxon>
        <taxon>Magnoliopsida</taxon>
        <taxon>eudicotyledons</taxon>
        <taxon>Gunneridae</taxon>
        <taxon>Pentapetalae</taxon>
        <taxon>rosids</taxon>
        <taxon>malvids</taxon>
        <taxon>Brassicales</taxon>
        <taxon>Brassicaceae</taxon>
        <taxon>Camelineae</taxon>
        <taxon>Camelina</taxon>
    </lineage>
</organism>
<feature type="compositionally biased region" description="Low complexity" evidence="1">
    <location>
        <begin position="133"/>
        <end position="143"/>
    </location>
</feature>
<protein>
    <submittedName>
        <fullName evidence="3">DNA polymerase I A, chloroplastic/mitochondrial-like</fullName>
    </submittedName>
</protein>
<accession>A0ABM0Y9Q7</accession>
<dbReference type="GeneID" id="104775167"/>
<reference evidence="2" key="1">
    <citation type="journal article" date="2014" name="Nat. Commun.">
        <title>The emerging biofuel crop Camelina sativa retains a highly undifferentiated hexaploid genome structure.</title>
        <authorList>
            <person name="Kagale S."/>
            <person name="Koh C."/>
            <person name="Nixon J."/>
            <person name="Bollina V."/>
            <person name="Clarke W.E."/>
            <person name="Tuteja R."/>
            <person name="Spillane C."/>
            <person name="Robinson S.J."/>
            <person name="Links M.G."/>
            <person name="Clarke C."/>
            <person name="Higgins E.E."/>
            <person name="Huebert T."/>
            <person name="Sharpe A.G."/>
            <person name="Parkin I.A."/>
        </authorList>
    </citation>
    <scope>NUCLEOTIDE SEQUENCE [LARGE SCALE GENOMIC DNA]</scope>
    <source>
        <strain evidence="2">cv. DH55</strain>
    </source>
</reference>
<feature type="non-terminal residue" evidence="3">
    <location>
        <position position="193"/>
    </location>
</feature>
<feature type="region of interest" description="Disordered" evidence="1">
    <location>
        <begin position="113"/>
        <end position="160"/>
    </location>
</feature>
<gene>
    <name evidence="3" type="primary">LOC104775167</name>
</gene>
<feature type="compositionally biased region" description="Basic and acidic residues" evidence="1">
    <location>
        <begin position="144"/>
        <end position="160"/>
    </location>
</feature>
<name>A0ABM0Y9Q7_CAMSA</name>
<feature type="non-terminal residue" evidence="3">
    <location>
        <position position="1"/>
    </location>
</feature>
<sequence>NELRMVPEITKVGNQSEVAETHRVPGGVSAWREEAKKVRERNCQIARNLDDSCYLNGSVPVISNAPTIETSQKIDSGFNPRGSGTAATLNTESIDVTPSGPVVTLPSKSLEVGGSIDVNPKGEEKLRPRRSSGKSSGTKISSKNTDDTISKVEKSSDTSKVRENLRKIYDKVLVVDNLTAAKSTVAKLVNQYR</sequence>
<dbReference type="RefSeq" id="XP_010497713.2">
    <property type="nucleotide sequence ID" value="XM_010499411.2"/>
</dbReference>
<evidence type="ECO:0000313" key="3">
    <source>
        <dbReference type="RefSeq" id="XP_010497713.2"/>
    </source>
</evidence>
<keyword evidence="2" id="KW-1185">Reference proteome</keyword>